<dbReference type="AlphaFoldDB" id="A0A401YKG6"/>
<feature type="compositionally biased region" description="Basic and acidic residues" evidence="1">
    <location>
        <begin position="69"/>
        <end position="78"/>
    </location>
</feature>
<dbReference type="Proteomes" id="UP000286931">
    <property type="component" value="Unassembled WGS sequence"/>
</dbReference>
<evidence type="ECO:0000256" key="1">
    <source>
        <dbReference type="SAM" id="MobiDB-lite"/>
    </source>
</evidence>
<evidence type="ECO:0000313" key="3">
    <source>
        <dbReference type="Proteomes" id="UP000286931"/>
    </source>
</evidence>
<name>A0A401YKG6_9ACTN</name>
<dbReference type="EMBL" id="BIFH01000017">
    <property type="protein sequence ID" value="GCD95093.1"/>
    <property type="molecule type" value="Genomic_DNA"/>
</dbReference>
<sequence>MYDSAEPGGNPYAPRLVAAGQTFDVIEVDARLGREVVKHLRAAGVRVGPVIHDRRCAKMGFLVPVTGPDRTRLRDQRGPSRHGLGAWVTFPPPRGGSGPLVWHIAPSENAVPTPLGPLDAAIARAAASLIQHD</sequence>
<dbReference type="OrthoDB" id="4350535at2"/>
<proteinExistence type="predicted"/>
<dbReference type="RefSeq" id="WP_126637259.1">
    <property type="nucleotide sequence ID" value="NZ_BIFH01000017.1"/>
</dbReference>
<accession>A0A401YKG6</accession>
<evidence type="ECO:0000313" key="2">
    <source>
        <dbReference type="EMBL" id="GCD95093.1"/>
    </source>
</evidence>
<gene>
    <name evidence="2" type="ORF">EHYA_02762</name>
</gene>
<protein>
    <submittedName>
        <fullName evidence="2">Uncharacterized protein</fullName>
    </submittedName>
</protein>
<feature type="region of interest" description="Disordered" evidence="1">
    <location>
        <begin position="68"/>
        <end position="89"/>
    </location>
</feature>
<keyword evidence="3" id="KW-1185">Reference proteome</keyword>
<comment type="caution">
    <text evidence="2">The sequence shown here is derived from an EMBL/GenBank/DDBJ whole genome shotgun (WGS) entry which is preliminary data.</text>
</comment>
<reference evidence="2 3" key="1">
    <citation type="submission" date="2018-12" db="EMBL/GenBank/DDBJ databases">
        <title>Draft genome sequence of Embleya hyalina NBRC 13850T.</title>
        <authorList>
            <person name="Komaki H."/>
            <person name="Hosoyama A."/>
            <person name="Kimura A."/>
            <person name="Ichikawa N."/>
            <person name="Tamura T."/>
        </authorList>
    </citation>
    <scope>NUCLEOTIDE SEQUENCE [LARGE SCALE GENOMIC DNA]</scope>
    <source>
        <strain evidence="2 3">NBRC 13850</strain>
    </source>
</reference>
<organism evidence="2 3">
    <name type="scientific">Embleya hyalina</name>
    <dbReference type="NCBI Taxonomy" id="516124"/>
    <lineage>
        <taxon>Bacteria</taxon>
        <taxon>Bacillati</taxon>
        <taxon>Actinomycetota</taxon>
        <taxon>Actinomycetes</taxon>
        <taxon>Kitasatosporales</taxon>
        <taxon>Streptomycetaceae</taxon>
        <taxon>Embleya</taxon>
    </lineage>
</organism>